<feature type="transmembrane region" description="Helical" evidence="1">
    <location>
        <begin position="36"/>
        <end position="57"/>
    </location>
</feature>
<proteinExistence type="predicted"/>
<keyword evidence="1" id="KW-0812">Transmembrane</keyword>
<organism evidence="2">
    <name type="scientific">Grammatophora oceanica</name>
    <dbReference type="NCBI Taxonomy" id="210454"/>
    <lineage>
        <taxon>Eukaryota</taxon>
        <taxon>Sar</taxon>
        <taxon>Stramenopiles</taxon>
        <taxon>Ochrophyta</taxon>
        <taxon>Bacillariophyta</taxon>
        <taxon>Fragilariophyceae</taxon>
        <taxon>Fragilariophycidae</taxon>
        <taxon>Rhabdonematales</taxon>
        <taxon>Grammatophoraceae</taxon>
        <taxon>Grammatophora</taxon>
    </lineage>
</organism>
<evidence type="ECO:0000313" key="2">
    <source>
        <dbReference type="EMBL" id="CAD9278412.1"/>
    </source>
</evidence>
<keyword evidence="1" id="KW-1133">Transmembrane helix</keyword>
<dbReference type="EMBL" id="HBGK01014190">
    <property type="protein sequence ID" value="CAD9278412.1"/>
    <property type="molecule type" value="Transcribed_RNA"/>
</dbReference>
<dbReference type="AlphaFoldDB" id="A0A7S1UTU3"/>
<sequence>MKSILMQGSTAVTCVQLALLRSTEVLLPKPGALGHWLFFTAVILIGAVATFYCLPINPPVVLANRNRDEKLLTIERKKRRHIVSLILFMLRQKHGKKGHERRLPRIAKSLEFRLLKKSNTYEEYMDESTLKPRLRAIVKEIYDSVETKVVDNSDDLYMESP</sequence>
<evidence type="ECO:0000256" key="1">
    <source>
        <dbReference type="SAM" id="Phobius"/>
    </source>
</evidence>
<keyword evidence="1" id="KW-0472">Membrane</keyword>
<gene>
    <name evidence="2" type="ORF">GOCE00092_LOCUS7321</name>
</gene>
<protein>
    <submittedName>
        <fullName evidence="2">Uncharacterized protein</fullName>
    </submittedName>
</protein>
<reference evidence="2" key="1">
    <citation type="submission" date="2021-01" db="EMBL/GenBank/DDBJ databases">
        <authorList>
            <person name="Corre E."/>
            <person name="Pelletier E."/>
            <person name="Niang G."/>
            <person name="Scheremetjew M."/>
            <person name="Finn R."/>
            <person name="Kale V."/>
            <person name="Holt S."/>
            <person name="Cochrane G."/>
            <person name="Meng A."/>
            <person name="Brown T."/>
            <person name="Cohen L."/>
        </authorList>
    </citation>
    <scope>NUCLEOTIDE SEQUENCE</scope>
    <source>
        <strain evidence="2">CCMP 410</strain>
    </source>
</reference>
<name>A0A7S1UTU3_9STRA</name>
<accession>A0A7S1UTU3</accession>